<dbReference type="Gene3D" id="1.10.720.30">
    <property type="entry name" value="SAP domain"/>
    <property type="match status" value="1"/>
</dbReference>
<evidence type="ECO:0000313" key="6">
    <source>
        <dbReference type="Proteomes" id="UP000094336"/>
    </source>
</evidence>
<evidence type="ECO:0000256" key="2">
    <source>
        <dbReference type="ARBA" id="ARBA00046328"/>
    </source>
</evidence>
<keyword evidence="6" id="KW-1185">Reference proteome</keyword>
<protein>
    <recommendedName>
        <fullName evidence="4">SAP domain-containing protein</fullName>
    </recommendedName>
</protein>
<dbReference type="EMBL" id="KV454435">
    <property type="protein sequence ID" value="ODQ78558.1"/>
    <property type="molecule type" value="Genomic_DNA"/>
</dbReference>
<dbReference type="SUPFAM" id="SSF68906">
    <property type="entry name" value="SAP domain"/>
    <property type="match status" value="1"/>
</dbReference>
<dbReference type="Pfam" id="PF02037">
    <property type="entry name" value="SAP"/>
    <property type="match status" value="1"/>
</dbReference>
<accession>A0A1E3QLR4</accession>
<reference evidence="6" key="1">
    <citation type="submission" date="2016-05" db="EMBL/GenBank/DDBJ databases">
        <title>Comparative genomics of biotechnologically important yeasts.</title>
        <authorList>
            <consortium name="DOE Joint Genome Institute"/>
            <person name="Riley R."/>
            <person name="Haridas S."/>
            <person name="Wolfe K.H."/>
            <person name="Lopes M.R."/>
            <person name="Hittinger C.T."/>
            <person name="Goker M."/>
            <person name="Salamov A."/>
            <person name="Wisecaver J."/>
            <person name="Long T.M."/>
            <person name="Aerts A.L."/>
            <person name="Barry K."/>
            <person name="Choi C."/>
            <person name="Clum A."/>
            <person name="Coughlan A.Y."/>
            <person name="Deshpande S."/>
            <person name="Douglass A.P."/>
            <person name="Hanson S.J."/>
            <person name="Klenk H.-P."/>
            <person name="Labutti K."/>
            <person name="Lapidus A."/>
            <person name="Lindquist E."/>
            <person name="Lipzen A."/>
            <person name="Meier-Kolthoff J.P."/>
            <person name="Ohm R.A."/>
            <person name="Otillar R.P."/>
            <person name="Pangilinan J."/>
            <person name="Peng Y."/>
            <person name="Rokas A."/>
            <person name="Rosa C.A."/>
            <person name="Scheuner C."/>
            <person name="Sibirny A.A."/>
            <person name="Slot J.C."/>
            <person name="Stielow J.B."/>
            <person name="Sun H."/>
            <person name="Kurtzman C.P."/>
            <person name="Blackwell M."/>
            <person name="Grigoriev I.V."/>
            <person name="Jeffries T.W."/>
        </authorList>
    </citation>
    <scope>NUCLEOTIDE SEQUENCE [LARGE SCALE GENOMIC DNA]</scope>
    <source>
        <strain evidence="6">NRRL Y-12698</strain>
    </source>
</reference>
<evidence type="ECO:0000259" key="4">
    <source>
        <dbReference type="PROSITE" id="PS50800"/>
    </source>
</evidence>
<dbReference type="InterPro" id="IPR036361">
    <property type="entry name" value="SAP_dom_sf"/>
</dbReference>
<dbReference type="GO" id="GO:0005634">
    <property type="term" value="C:nucleus"/>
    <property type="evidence" value="ECO:0007669"/>
    <property type="project" value="TreeGrafter"/>
</dbReference>
<dbReference type="InterPro" id="IPR052240">
    <property type="entry name" value="SAP_domain_ribonucleoprotein"/>
</dbReference>
<dbReference type="OrthoDB" id="445357at2759"/>
<sequence>MSEYSAKTVAQLKELLKARNLSTAGVKQELIQRLDAADSETVPAEAPVEAPAEVPAEVPVETPAEVPAPAAPVAEALAKEVPAPVEAEEKKEPKVLSADERKQLAIEFLTKKMKRAEKFGDDAGAEAAKKDLARVEKFGVETGTGLAREIGLTDRTLDEKTGGVKKNTNRNRQGAQGKRRNGGNFRRDRTD</sequence>
<organism evidence="5 6">
    <name type="scientific">Babjeviella inositovora NRRL Y-12698</name>
    <dbReference type="NCBI Taxonomy" id="984486"/>
    <lineage>
        <taxon>Eukaryota</taxon>
        <taxon>Fungi</taxon>
        <taxon>Dikarya</taxon>
        <taxon>Ascomycota</taxon>
        <taxon>Saccharomycotina</taxon>
        <taxon>Pichiomycetes</taxon>
        <taxon>Serinales incertae sedis</taxon>
        <taxon>Babjeviella</taxon>
    </lineage>
</organism>
<dbReference type="RefSeq" id="XP_018983886.1">
    <property type="nucleotide sequence ID" value="XM_019129528.1"/>
</dbReference>
<name>A0A1E3QLR4_9ASCO</name>
<dbReference type="GeneID" id="30147381"/>
<evidence type="ECO:0000313" key="5">
    <source>
        <dbReference type="EMBL" id="ODQ78558.1"/>
    </source>
</evidence>
<dbReference type="Proteomes" id="UP000094336">
    <property type="component" value="Unassembled WGS sequence"/>
</dbReference>
<dbReference type="InterPro" id="IPR040746">
    <property type="entry name" value="THO1_MOS11_C"/>
</dbReference>
<dbReference type="PANTHER" id="PTHR46551">
    <property type="entry name" value="SAP DOMAIN-CONTAINING RIBONUCLEOPROTEIN"/>
    <property type="match status" value="1"/>
</dbReference>
<dbReference type="InterPro" id="IPR003034">
    <property type="entry name" value="SAP_dom"/>
</dbReference>
<feature type="domain" description="SAP" evidence="4">
    <location>
        <begin position="4"/>
        <end position="38"/>
    </location>
</feature>
<dbReference type="GO" id="GO:0016973">
    <property type="term" value="P:poly(A)+ mRNA export from nucleus"/>
    <property type="evidence" value="ECO:0007669"/>
    <property type="project" value="TreeGrafter"/>
</dbReference>
<dbReference type="SMART" id="SM00513">
    <property type="entry name" value="SAP"/>
    <property type="match status" value="1"/>
</dbReference>
<dbReference type="PANTHER" id="PTHR46551:SF1">
    <property type="entry name" value="SAP DOMAIN-CONTAINING RIBONUCLEOPROTEIN"/>
    <property type="match status" value="1"/>
</dbReference>
<dbReference type="STRING" id="984486.A0A1E3QLR4"/>
<evidence type="ECO:0000256" key="1">
    <source>
        <dbReference type="ARBA" id="ARBA00022553"/>
    </source>
</evidence>
<evidence type="ECO:0000256" key="3">
    <source>
        <dbReference type="SAM" id="MobiDB-lite"/>
    </source>
</evidence>
<proteinExistence type="inferred from homology"/>
<gene>
    <name evidence="5" type="ORF">BABINDRAFT_162765</name>
</gene>
<dbReference type="AlphaFoldDB" id="A0A1E3QLR4"/>
<feature type="compositionally biased region" description="Basic and acidic residues" evidence="3">
    <location>
        <begin position="151"/>
        <end position="162"/>
    </location>
</feature>
<dbReference type="Pfam" id="PF18592">
    <property type="entry name" value="Tho1_MOS11_C"/>
    <property type="match status" value="1"/>
</dbReference>
<keyword evidence="1" id="KW-0597">Phosphoprotein</keyword>
<feature type="region of interest" description="Disordered" evidence="3">
    <location>
        <begin position="150"/>
        <end position="191"/>
    </location>
</feature>
<comment type="similarity">
    <text evidence="2">Belongs to the SAP domain-containing ribonucleoprotein family.</text>
</comment>
<dbReference type="PROSITE" id="PS50800">
    <property type="entry name" value="SAP"/>
    <property type="match status" value="1"/>
</dbReference>